<evidence type="ECO:0000256" key="5">
    <source>
        <dbReference type="ARBA" id="ARBA00022692"/>
    </source>
</evidence>
<evidence type="ECO:0000313" key="16">
    <source>
        <dbReference type="EMBL" id="ACX33912.1"/>
    </source>
</evidence>
<dbReference type="Pfam" id="PF03471">
    <property type="entry name" value="CorC_HlyC"/>
    <property type="match status" value="1"/>
</dbReference>
<dbReference type="AlphaFoldDB" id="D3W8G3"/>
<sequence>MSALGILAFLIFTCGFFALAEMALASSRRAKLQQLADSGDLSAARALQIKSTPSRFIAATQTGLTAASLLAGIFGENALAIHVEHFIEQSLPVLNAAKSEIAITATVTVVTAFAIVFGEIIPKRIALANPEKVASLVAPFMGFFITLISPAIRLLSWSADLVLKLLPVRSVPEVTSIEDILAVVDEGERAGSIAPEESELLWNVFRLEDRHVAAVMTPLKDVAFIDLNRSHAENLHVLRDLPHGRYPICKGNMQQLVGLAESRSLLKAALTGDLQFAEIPVTPPLYVPSALTLIELLRNFRHHNADFAFVVNEFGVTEGVVTLADLFETMAGSMMPGADDPSQALAVQRDDGSWLLDGLLPIDEMKEKLTLGDALEEVQGLYHTVGGFVVAQMGKIPKRAEKFRLGGWEFEVVDMDHNRVDEILATRIERSAL</sequence>
<dbReference type="PANTHER" id="PTHR22777">
    <property type="entry name" value="HEMOLYSIN-RELATED"/>
    <property type="match status" value="1"/>
</dbReference>
<evidence type="ECO:0000259" key="14">
    <source>
        <dbReference type="PROSITE" id="PS51371"/>
    </source>
</evidence>
<evidence type="ECO:0000256" key="7">
    <source>
        <dbReference type="ARBA" id="ARBA00022989"/>
    </source>
</evidence>
<comment type="function">
    <text evidence="10">Involved in cadaverine and putrescine tolerance in stationary phase. May facilitate the efflux of both cadaverine and putrescine from the cytoplasm, reducing potentially toxic levels under certain stress conditions.</text>
</comment>
<evidence type="ECO:0000256" key="8">
    <source>
        <dbReference type="ARBA" id="ARBA00023122"/>
    </source>
</evidence>
<evidence type="ECO:0000256" key="3">
    <source>
        <dbReference type="ARBA" id="ARBA00022475"/>
    </source>
</evidence>
<evidence type="ECO:0000256" key="12">
    <source>
        <dbReference type="ARBA" id="ARBA00039818"/>
    </source>
</evidence>
<dbReference type="EMBL" id="GQ869381">
    <property type="protein sequence ID" value="ACX33912.1"/>
    <property type="molecule type" value="Genomic_DNA"/>
</dbReference>
<dbReference type="Gene3D" id="3.30.465.10">
    <property type="match status" value="1"/>
</dbReference>
<dbReference type="GO" id="GO:0005886">
    <property type="term" value="C:plasma membrane"/>
    <property type="evidence" value="ECO:0007669"/>
    <property type="project" value="UniProtKB-SubCell"/>
</dbReference>
<evidence type="ECO:0000256" key="13">
    <source>
        <dbReference type="SAM" id="Phobius"/>
    </source>
</evidence>
<evidence type="ECO:0000256" key="4">
    <source>
        <dbReference type="ARBA" id="ARBA00022519"/>
    </source>
</evidence>
<proteinExistence type="inferred from homology"/>
<dbReference type="GO" id="GO:0050660">
    <property type="term" value="F:flavin adenine dinucleotide binding"/>
    <property type="evidence" value="ECO:0007669"/>
    <property type="project" value="InterPro"/>
</dbReference>
<dbReference type="InterPro" id="IPR016169">
    <property type="entry name" value="FAD-bd_PCMH_sub2"/>
</dbReference>
<dbReference type="InterPro" id="IPR005170">
    <property type="entry name" value="Transptr-assoc_dom"/>
</dbReference>
<dbReference type="Pfam" id="PF00571">
    <property type="entry name" value="CBS"/>
    <property type="match status" value="1"/>
</dbReference>
<protein>
    <recommendedName>
        <fullName evidence="12">Polyamine export protein</fullName>
    </recommendedName>
</protein>
<dbReference type="InterPro" id="IPR000644">
    <property type="entry name" value="CBS_dom"/>
</dbReference>
<keyword evidence="6" id="KW-0677">Repeat</keyword>
<keyword evidence="9 13" id="KW-0472">Membrane</keyword>
<feature type="transmembrane region" description="Helical" evidence="13">
    <location>
        <begin position="133"/>
        <end position="155"/>
    </location>
</feature>
<keyword evidence="3" id="KW-1003">Cell membrane</keyword>
<name>D3W8G3_9ZZZZ</name>
<dbReference type="SUPFAM" id="SSF54631">
    <property type="entry name" value="CBS-domain pair"/>
    <property type="match status" value="1"/>
</dbReference>
<dbReference type="Gene3D" id="3.10.580.10">
    <property type="entry name" value="CBS-domain"/>
    <property type="match status" value="1"/>
</dbReference>
<dbReference type="PROSITE" id="PS51371">
    <property type="entry name" value="CBS"/>
    <property type="match status" value="1"/>
</dbReference>
<dbReference type="InterPro" id="IPR002550">
    <property type="entry name" value="CNNM"/>
</dbReference>
<evidence type="ECO:0000259" key="15">
    <source>
        <dbReference type="PROSITE" id="PS51846"/>
    </source>
</evidence>
<accession>D3W8G3</accession>
<evidence type="ECO:0000256" key="9">
    <source>
        <dbReference type="ARBA" id="ARBA00023136"/>
    </source>
</evidence>
<dbReference type="SMART" id="SM01091">
    <property type="entry name" value="CorC_HlyC"/>
    <property type="match status" value="1"/>
</dbReference>
<evidence type="ECO:0000256" key="6">
    <source>
        <dbReference type="ARBA" id="ARBA00022737"/>
    </source>
</evidence>
<dbReference type="InterPro" id="IPR036318">
    <property type="entry name" value="FAD-bd_PCMH-like_sf"/>
</dbReference>
<evidence type="ECO:0000256" key="1">
    <source>
        <dbReference type="ARBA" id="ARBA00004429"/>
    </source>
</evidence>
<dbReference type="InterPro" id="IPR044751">
    <property type="entry name" value="Ion_transp-like_CBS"/>
</dbReference>
<dbReference type="Pfam" id="PF01595">
    <property type="entry name" value="CNNM"/>
    <property type="match status" value="1"/>
</dbReference>
<keyword evidence="8" id="KW-0129">CBS domain</keyword>
<dbReference type="PANTHER" id="PTHR22777:SF16">
    <property type="entry name" value="POLYAMINE EXPORT PROTEIN"/>
    <property type="match status" value="1"/>
</dbReference>
<dbReference type="SUPFAM" id="SSF56176">
    <property type="entry name" value="FAD-binding/transporter-associated domain-like"/>
    <property type="match status" value="1"/>
</dbReference>
<evidence type="ECO:0000256" key="2">
    <source>
        <dbReference type="ARBA" id="ARBA00022448"/>
    </source>
</evidence>
<keyword evidence="5 13" id="KW-0812">Transmembrane</keyword>
<dbReference type="PROSITE" id="PS51846">
    <property type="entry name" value="CNNM"/>
    <property type="match status" value="1"/>
</dbReference>
<feature type="domain" description="CBS" evidence="14">
    <location>
        <begin position="280"/>
        <end position="337"/>
    </location>
</feature>
<comment type="subcellular location">
    <subcellularLocation>
        <location evidence="1">Cell inner membrane</location>
        <topology evidence="1">Multi-pass membrane protein</topology>
    </subcellularLocation>
</comment>
<reference evidence="16" key="1">
    <citation type="journal article" date="2010" name="Appl. Environ. Microbiol.">
        <title>Expanding small-molecule functional metagenomics through parallel screening of broad-host-range cosmid environmental DNA libraries in diverse proteobacteria.</title>
        <authorList>
            <person name="Craig J.W."/>
            <person name="Chang F.Y."/>
            <person name="Kim J.H."/>
            <person name="Obiajulu S.C."/>
            <person name="Brady S.F."/>
        </authorList>
    </citation>
    <scope>NUCLEOTIDE SEQUENCE</scope>
</reference>
<keyword evidence="7 13" id="KW-1133">Transmembrane helix</keyword>
<organism evidence="16">
    <name type="scientific">uncultured prokaryote AT3</name>
    <dbReference type="NCBI Taxonomy" id="672202"/>
    <lineage>
        <taxon>unclassified sequences</taxon>
        <taxon>environmental samples</taxon>
    </lineage>
</organism>
<dbReference type="CDD" id="cd04590">
    <property type="entry name" value="CBS_pair_CorC_HlyC_assoc"/>
    <property type="match status" value="1"/>
</dbReference>
<keyword evidence="4" id="KW-0997">Cell inner membrane</keyword>
<evidence type="ECO:0000256" key="11">
    <source>
        <dbReference type="ARBA" id="ARBA00038280"/>
    </source>
</evidence>
<evidence type="ECO:0000256" key="10">
    <source>
        <dbReference type="ARBA" id="ARBA00037177"/>
    </source>
</evidence>
<keyword evidence="2" id="KW-0813">Transport</keyword>
<dbReference type="InterPro" id="IPR046342">
    <property type="entry name" value="CBS_dom_sf"/>
</dbReference>
<feature type="transmembrane region" description="Helical" evidence="13">
    <location>
        <begin position="101"/>
        <end position="121"/>
    </location>
</feature>
<feature type="domain" description="CNNM transmembrane" evidence="15">
    <location>
        <begin position="1"/>
        <end position="197"/>
    </location>
</feature>
<comment type="similarity">
    <text evidence="11">Belongs to the UPF0053 family. PaeA subfamily.</text>
</comment>